<dbReference type="Proteomes" id="UP000199541">
    <property type="component" value="Unassembled WGS sequence"/>
</dbReference>
<evidence type="ECO:0000256" key="7">
    <source>
        <dbReference type="PROSITE-ProRule" id="PRU00473"/>
    </source>
</evidence>
<evidence type="ECO:0000313" key="10">
    <source>
        <dbReference type="EMBL" id="GHD98150.1"/>
    </source>
</evidence>
<keyword evidence="10" id="KW-0969">Cilium</keyword>
<evidence type="ECO:0000256" key="3">
    <source>
        <dbReference type="ARBA" id="ARBA00022475"/>
    </source>
</evidence>
<keyword evidence="12" id="KW-1185">Reference proteome</keyword>
<proteinExistence type="inferred from homology"/>
<dbReference type="Pfam" id="PF13677">
    <property type="entry name" value="MotB_plug"/>
    <property type="match status" value="1"/>
</dbReference>
<evidence type="ECO:0000256" key="4">
    <source>
        <dbReference type="ARBA" id="ARBA00022692"/>
    </source>
</evidence>
<keyword evidence="4" id="KW-0812">Transmembrane</keyword>
<dbReference type="RefSeq" id="WP_051646075.1">
    <property type="nucleotide sequence ID" value="NZ_BNAB01000001.1"/>
</dbReference>
<reference evidence="10" key="1">
    <citation type="journal article" date="2014" name="Int. J. Syst. Evol. Microbiol.">
        <title>Complete genome sequence of Corynebacterium casei LMG S-19264T (=DSM 44701T), isolated from a smear-ripened cheese.</title>
        <authorList>
            <consortium name="US DOE Joint Genome Institute (JGI-PGF)"/>
            <person name="Walter F."/>
            <person name="Albersmeier A."/>
            <person name="Kalinowski J."/>
            <person name="Ruckert C."/>
        </authorList>
    </citation>
    <scope>NUCLEOTIDE SEQUENCE</scope>
    <source>
        <strain evidence="10">CGMCC 1.10859</strain>
    </source>
</reference>
<dbReference type="InterPro" id="IPR050330">
    <property type="entry name" value="Bact_OuterMem_StrucFunc"/>
</dbReference>
<protein>
    <submittedName>
        <fullName evidence="11">Chemotaxis protein MotB</fullName>
    </submittedName>
    <submittedName>
        <fullName evidence="10">Flagellar motor protein MotD</fullName>
    </submittedName>
</protein>
<keyword evidence="10" id="KW-0282">Flagellum</keyword>
<evidence type="ECO:0000313" key="11">
    <source>
        <dbReference type="EMBL" id="SDW52882.1"/>
    </source>
</evidence>
<dbReference type="Proteomes" id="UP000634647">
    <property type="component" value="Unassembled WGS sequence"/>
</dbReference>
<dbReference type="Gene3D" id="3.30.1330.60">
    <property type="entry name" value="OmpA-like domain"/>
    <property type="match status" value="1"/>
</dbReference>
<dbReference type="Pfam" id="PF00691">
    <property type="entry name" value="OmpA"/>
    <property type="match status" value="1"/>
</dbReference>
<dbReference type="GO" id="GO:0005886">
    <property type="term" value="C:plasma membrane"/>
    <property type="evidence" value="ECO:0007669"/>
    <property type="project" value="UniProtKB-SubCell"/>
</dbReference>
<keyword evidence="3" id="KW-1003">Cell membrane</keyword>
<gene>
    <name evidence="10" type="primary">motB</name>
    <name evidence="10" type="ORF">GCM10008024_00510</name>
    <name evidence="11" type="ORF">SAMN05444006_104167</name>
</gene>
<dbReference type="PROSITE" id="PS51123">
    <property type="entry name" value="OMPA_2"/>
    <property type="match status" value="1"/>
</dbReference>
<evidence type="ECO:0000256" key="1">
    <source>
        <dbReference type="ARBA" id="ARBA00004162"/>
    </source>
</evidence>
<accession>A0AAN4UMT1</accession>
<feature type="domain" description="OmpA-like" evidence="9">
    <location>
        <begin position="162"/>
        <end position="285"/>
    </location>
</feature>
<dbReference type="InterPro" id="IPR025713">
    <property type="entry name" value="MotB-like_N_dom"/>
</dbReference>
<organism evidence="10 13">
    <name type="scientific">Allgaiera indica</name>
    <dbReference type="NCBI Taxonomy" id="765699"/>
    <lineage>
        <taxon>Bacteria</taxon>
        <taxon>Pseudomonadati</taxon>
        <taxon>Pseudomonadota</taxon>
        <taxon>Alphaproteobacteria</taxon>
        <taxon>Rhodobacterales</taxon>
        <taxon>Paracoccaceae</taxon>
        <taxon>Allgaiera</taxon>
    </lineage>
</organism>
<evidence type="ECO:0000256" key="2">
    <source>
        <dbReference type="ARBA" id="ARBA00008914"/>
    </source>
</evidence>
<dbReference type="InterPro" id="IPR006665">
    <property type="entry name" value="OmpA-like"/>
</dbReference>
<evidence type="ECO:0000256" key="6">
    <source>
        <dbReference type="ARBA" id="ARBA00023136"/>
    </source>
</evidence>
<dbReference type="AlphaFoldDB" id="A0AAN4UMT1"/>
<evidence type="ECO:0000313" key="13">
    <source>
        <dbReference type="Proteomes" id="UP000634647"/>
    </source>
</evidence>
<dbReference type="CDD" id="cd07185">
    <property type="entry name" value="OmpA_C-like"/>
    <property type="match status" value="1"/>
</dbReference>
<keyword evidence="10" id="KW-0966">Cell projection</keyword>
<dbReference type="PANTHER" id="PTHR30329">
    <property type="entry name" value="STATOR ELEMENT OF FLAGELLAR MOTOR COMPLEX"/>
    <property type="match status" value="1"/>
</dbReference>
<name>A0AAN4UMT1_9RHOB</name>
<dbReference type="SUPFAM" id="SSF103088">
    <property type="entry name" value="OmpA-like"/>
    <property type="match status" value="1"/>
</dbReference>
<reference evidence="10" key="3">
    <citation type="submission" date="2023-06" db="EMBL/GenBank/DDBJ databases">
        <authorList>
            <person name="Sun Q."/>
            <person name="Zhou Y."/>
        </authorList>
    </citation>
    <scope>NUCLEOTIDE SEQUENCE</scope>
    <source>
        <strain evidence="10">CGMCC 1.10859</strain>
    </source>
</reference>
<feature type="region of interest" description="Disordered" evidence="8">
    <location>
        <begin position="284"/>
        <end position="303"/>
    </location>
</feature>
<evidence type="ECO:0000256" key="5">
    <source>
        <dbReference type="ARBA" id="ARBA00022989"/>
    </source>
</evidence>
<dbReference type="EMBL" id="BNAB01000001">
    <property type="protein sequence ID" value="GHD98150.1"/>
    <property type="molecule type" value="Genomic_DNA"/>
</dbReference>
<sequence>MSSGGDQFRRARRDEGHKPNHERWMVSYADLLTLLLALFIVLYATSAQNTSKMKKMAASMMLAFSGTPPALVSKPASSHGPMHNLPKPVPLPLQAPSAPMTLRLPEALRHLLQTRTPATQRLDAQMQKDLQPKIAAISKLRLKLQALLKPQIEAKTISVTSTPLSIKIRLNAKILFTNGDATLTSGAAKILTPLAKTLSTIPAGYRISIHGYTDNKPIHTTQFPSNWQLSTARALSVVMLFRKQNVPGEALSAEGFSKYHPIASNGTAEGRQQNRRVSIVISAPKPAQAAPADQKQAEAANHG</sequence>
<keyword evidence="6 7" id="KW-0472">Membrane</keyword>
<comment type="similarity">
    <text evidence="2">Belongs to the MotB family.</text>
</comment>
<evidence type="ECO:0000313" key="12">
    <source>
        <dbReference type="Proteomes" id="UP000199541"/>
    </source>
</evidence>
<comment type="subcellular location">
    <subcellularLocation>
        <location evidence="1">Cell membrane</location>
        <topology evidence="1">Single-pass membrane protein</topology>
    </subcellularLocation>
</comment>
<reference evidence="11 12" key="2">
    <citation type="submission" date="2016-10" db="EMBL/GenBank/DDBJ databases">
        <authorList>
            <person name="Varghese N."/>
            <person name="Submissions S."/>
        </authorList>
    </citation>
    <scope>NUCLEOTIDE SEQUENCE [LARGE SCALE GENOMIC DNA]</scope>
    <source>
        <strain evidence="11 12">DSM 24802</strain>
    </source>
</reference>
<dbReference type="EMBL" id="FNOB01000004">
    <property type="protein sequence ID" value="SDW52882.1"/>
    <property type="molecule type" value="Genomic_DNA"/>
</dbReference>
<evidence type="ECO:0000256" key="8">
    <source>
        <dbReference type="SAM" id="MobiDB-lite"/>
    </source>
</evidence>
<keyword evidence="5" id="KW-1133">Transmembrane helix</keyword>
<comment type="caution">
    <text evidence="10">The sequence shown here is derived from an EMBL/GenBank/DDBJ whole genome shotgun (WGS) entry which is preliminary data.</text>
</comment>
<evidence type="ECO:0000259" key="9">
    <source>
        <dbReference type="PROSITE" id="PS51123"/>
    </source>
</evidence>
<dbReference type="InterPro" id="IPR036737">
    <property type="entry name" value="OmpA-like_sf"/>
</dbReference>
<dbReference type="PANTHER" id="PTHR30329:SF20">
    <property type="entry name" value="EXPORTED PROTEIN"/>
    <property type="match status" value="1"/>
</dbReference>